<accession>A0A1A6XQ66</accession>
<feature type="compositionally biased region" description="Basic and acidic residues" evidence="1">
    <location>
        <begin position="46"/>
        <end position="55"/>
    </location>
</feature>
<dbReference type="EMBL" id="LYVJ01000010">
    <property type="protein sequence ID" value="OBU65662.1"/>
    <property type="molecule type" value="Genomic_DNA"/>
</dbReference>
<dbReference type="GO" id="GO:0009279">
    <property type="term" value="C:cell outer membrane"/>
    <property type="evidence" value="ECO:0007669"/>
    <property type="project" value="InterPro"/>
</dbReference>
<dbReference type="RefSeq" id="WP_065199873.1">
    <property type="nucleotide sequence ID" value="NZ_LYVJ01000010.1"/>
</dbReference>
<keyword evidence="2" id="KW-0732">Signal</keyword>
<dbReference type="InterPro" id="IPR036709">
    <property type="entry name" value="Autotransporte_beta_dom_sf"/>
</dbReference>
<comment type="caution">
    <text evidence="3">The sequence shown here is derived from an EMBL/GenBank/DDBJ whole genome shotgun (WGS) entry which is preliminary data.</text>
</comment>
<sequence length="338" mass="36744">MSRSLLSPSLLALGLAATLPVLAQSHAGHGMPTMASPTKPATGPVDHSKMDHSKTDSGAMDHTGMDHSKMDHGAMQPAAMDHAAIDHSGMDHAAMGHGTPAPTEPREPIPVPTNADRAAAFPPIAHGAMEHAPEINSLLLIDRLEHWDGKSSNGQAWEATGWIGGNINRLWLRTDGERNDGRTESSSLEALYGRSVSPWWDVLVGVRQDFRPTDSRTWAAIGIQGLAPYKFESSATLYMGSGGQVLAKAEVEYDVLLTNRLILQPLLEATVAARDEPEYGIGRGLSKVEAGLRLRYEFSRRFAPYIGISHEHMFGDTADYAGEHARDTRWVAGIRMWF</sequence>
<evidence type="ECO:0000256" key="1">
    <source>
        <dbReference type="SAM" id="MobiDB-lite"/>
    </source>
</evidence>
<protein>
    <submittedName>
        <fullName evidence="3">Copper resistance protein CopB</fullName>
    </submittedName>
</protein>
<organism evidence="3 4">
    <name type="scientific">Stenotrophomonas maltophilia</name>
    <name type="common">Pseudomonas maltophilia</name>
    <name type="synonym">Xanthomonas maltophilia</name>
    <dbReference type="NCBI Taxonomy" id="40324"/>
    <lineage>
        <taxon>Bacteria</taxon>
        <taxon>Pseudomonadati</taxon>
        <taxon>Pseudomonadota</taxon>
        <taxon>Gammaproteobacteria</taxon>
        <taxon>Lysobacterales</taxon>
        <taxon>Lysobacteraceae</taxon>
        <taxon>Stenotrophomonas</taxon>
        <taxon>Stenotrophomonas maltophilia group</taxon>
    </lineage>
</organism>
<evidence type="ECO:0000256" key="2">
    <source>
        <dbReference type="SAM" id="SignalP"/>
    </source>
</evidence>
<reference evidence="3 4" key="1">
    <citation type="submission" date="2016-05" db="EMBL/GenBank/DDBJ databases">
        <title>Draft Genome Sequences of Stenotrophomonas maltophilia Strains Sm32COP, Sm41DVV, Sm46PAILV, SmF3, SmF22, SmSOFb1 and SmCVFa1, Isolated from Different Manures, in France.</title>
        <authorList>
            <person name="Nazaret S."/>
            <person name="Bodilis J."/>
        </authorList>
    </citation>
    <scope>NUCLEOTIDE SEQUENCE [LARGE SCALE GENOMIC DNA]</scope>
    <source>
        <strain evidence="3 4">Sm46PAILV</strain>
    </source>
</reference>
<gene>
    <name evidence="3" type="ORF">A9K58_13790</name>
</gene>
<dbReference type="SUPFAM" id="SSF103515">
    <property type="entry name" value="Autotransporter"/>
    <property type="match status" value="1"/>
</dbReference>
<dbReference type="GO" id="GO:0005507">
    <property type="term" value="F:copper ion binding"/>
    <property type="evidence" value="ECO:0007669"/>
    <property type="project" value="InterPro"/>
</dbReference>
<dbReference type="Proteomes" id="UP000092256">
    <property type="component" value="Unassembled WGS sequence"/>
</dbReference>
<name>A0A1A6XQ66_STEMA</name>
<proteinExistence type="predicted"/>
<dbReference type="AlphaFoldDB" id="A0A1A6XQ66"/>
<dbReference type="OrthoDB" id="9778934at2"/>
<feature type="signal peptide" evidence="2">
    <location>
        <begin position="1"/>
        <end position="23"/>
    </location>
</feature>
<dbReference type="InterPro" id="IPR007939">
    <property type="entry name" value="Cu-R_B_prcur"/>
</dbReference>
<feature type="chain" id="PRO_5008353358" evidence="2">
    <location>
        <begin position="24"/>
        <end position="338"/>
    </location>
</feature>
<dbReference type="GO" id="GO:0006878">
    <property type="term" value="P:intracellular copper ion homeostasis"/>
    <property type="evidence" value="ECO:0007669"/>
    <property type="project" value="InterPro"/>
</dbReference>
<feature type="region of interest" description="Disordered" evidence="1">
    <location>
        <begin position="28"/>
        <end position="68"/>
    </location>
</feature>
<dbReference type="Pfam" id="PF05275">
    <property type="entry name" value="CopB"/>
    <property type="match status" value="1"/>
</dbReference>
<evidence type="ECO:0000313" key="4">
    <source>
        <dbReference type="Proteomes" id="UP000092256"/>
    </source>
</evidence>
<evidence type="ECO:0000313" key="3">
    <source>
        <dbReference type="EMBL" id="OBU65662.1"/>
    </source>
</evidence>